<dbReference type="RefSeq" id="WP_144812268.1">
    <property type="nucleotide sequence ID" value="NZ_VLKP01000002.1"/>
</dbReference>
<evidence type="ECO:0000313" key="2">
    <source>
        <dbReference type="Proteomes" id="UP000316471"/>
    </source>
</evidence>
<organism evidence="1 2">
    <name type="scientific">Aerolutibacter ruishenii</name>
    <dbReference type="NCBI Taxonomy" id="686800"/>
    <lineage>
        <taxon>Bacteria</taxon>
        <taxon>Pseudomonadati</taxon>
        <taxon>Pseudomonadota</taxon>
        <taxon>Gammaproteobacteria</taxon>
        <taxon>Lysobacterales</taxon>
        <taxon>Lysobacteraceae</taxon>
        <taxon>Aerolutibacter</taxon>
    </lineage>
</organism>
<sequence>MSETLQIQLDAVLLERIRRVAQARGWSDAVAIRHLVEHGLFAVEPRGEPSLNDADAGILQSAIAALEGIPDDPGFSLIGRASGDQAG</sequence>
<evidence type="ECO:0000313" key="1">
    <source>
        <dbReference type="EMBL" id="TWI13640.1"/>
    </source>
</evidence>
<accession>A0A562M187</accession>
<gene>
    <name evidence="1" type="ORF">IP93_00803</name>
</gene>
<dbReference type="OrthoDB" id="5966436at2"/>
<protein>
    <submittedName>
        <fullName evidence="1">Uncharacterized protein</fullName>
    </submittedName>
</protein>
<dbReference type="Proteomes" id="UP000316471">
    <property type="component" value="Unassembled WGS sequence"/>
</dbReference>
<dbReference type="EMBL" id="VLKP01000002">
    <property type="protein sequence ID" value="TWI13640.1"/>
    <property type="molecule type" value="Genomic_DNA"/>
</dbReference>
<proteinExistence type="predicted"/>
<name>A0A562M187_9GAMM</name>
<reference evidence="1 2" key="1">
    <citation type="journal article" date="2015" name="Stand. Genomic Sci.">
        <title>Genomic Encyclopedia of Bacterial and Archaeal Type Strains, Phase III: the genomes of soil and plant-associated and newly described type strains.</title>
        <authorList>
            <person name="Whitman W.B."/>
            <person name="Woyke T."/>
            <person name="Klenk H.P."/>
            <person name="Zhou Y."/>
            <person name="Lilburn T.G."/>
            <person name="Beck B.J."/>
            <person name="De Vos P."/>
            <person name="Vandamme P."/>
            <person name="Eisen J.A."/>
            <person name="Garrity G."/>
            <person name="Hugenholtz P."/>
            <person name="Kyrpides N.C."/>
        </authorList>
    </citation>
    <scope>NUCLEOTIDE SEQUENCE [LARGE SCALE GENOMIC DNA]</scope>
    <source>
        <strain evidence="1 2">CGMCC 1.10136</strain>
    </source>
</reference>
<keyword evidence="2" id="KW-1185">Reference proteome</keyword>
<comment type="caution">
    <text evidence="1">The sequence shown here is derived from an EMBL/GenBank/DDBJ whole genome shotgun (WGS) entry which is preliminary data.</text>
</comment>
<dbReference type="AlphaFoldDB" id="A0A562M187"/>